<feature type="non-terminal residue" evidence="1">
    <location>
        <position position="579"/>
    </location>
</feature>
<protein>
    <recommendedName>
        <fullName evidence="2">CBM-cenC domain-containing protein</fullName>
    </recommendedName>
</protein>
<evidence type="ECO:0000313" key="1">
    <source>
        <dbReference type="EMBL" id="KKL53301.1"/>
    </source>
</evidence>
<name>A0A0F9DHL5_9ZZZZ</name>
<evidence type="ECO:0008006" key="2">
    <source>
        <dbReference type="Google" id="ProtNLM"/>
    </source>
</evidence>
<accession>A0A0F9DHL5</accession>
<sequence>MIIGSIINQGTYSAKFQTNSGTIYQDVDSTNDYGGCEIVFTAYVRAGSASQNRLGINDGQSTTYGSYHTGGSSFEQLTVSKTLALDEDKIRLICDHSNTGTAGYFDGAMTCTVTALTIGVQTAHSEFNDNLYQSFGAVLAKLNSTTFDFVAVMPATITDMHVMNWSGTDYLYIGQGDSDDLIYMTTAELLTSSASNERAYFFTGSPTVLYGVKQAGGNKVRKATAVDTWADVTLVGNGYENHTDLLMAPDNNIIIGKENIPYYSDGTTDDQNPLMAHFKSLTSSTTCKNSLQAFGATYIQGGDQTLYEYQGTTGSAVATQTNISPANFMSGLSDFNGKIQAIAADDVYLYGVLGSVNLIPDPGFETGVTEWTAVGSGVTWAQSSEQAYSGTYSGKLTRNGTNCRAYYSLPNYADYAGRTVTFKMRVYATVASRARLNINDGVGGSFSSYHTGGSGWEQLTVTHTVNANPTALQLRGWIQDGDTSAYFDDAEFNAVEIMAGQYETVSGVTAWRWHGSLAEITLTGCEVAYVSNVTKKRLYICSTAAGEDMYYLPVTTKYGDITSDSDYTWQTGGYEVTPW</sequence>
<organism evidence="1">
    <name type="scientific">marine sediment metagenome</name>
    <dbReference type="NCBI Taxonomy" id="412755"/>
    <lineage>
        <taxon>unclassified sequences</taxon>
        <taxon>metagenomes</taxon>
        <taxon>ecological metagenomes</taxon>
    </lineage>
</organism>
<dbReference type="SUPFAM" id="SSF49785">
    <property type="entry name" value="Galactose-binding domain-like"/>
    <property type="match status" value="1"/>
</dbReference>
<dbReference type="Gene3D" id="2.60.120.260">
    <property type="entry name" value="Galactose-binding domain-like"/>
    <property type="match status" value="2"/>
</dbReference>
<dbReference type="AlphaFoldDB" id="A0A0F9DHL5"/>
<reference evidence="1" key="1">
    <citation type="journal article" date="2015" name="Nature">
        <title>Complex archaea that bridge the gap between prokaryotes and eukaryotes.</title>
        <authorList>
            <person name="Spang A."/>
            <person name="Saw J.H."/>
            <person name="Jorgensen S.L."/>
            <person name="Zaremba-Niedzwiedzka K."/>
            <person name="Martijn J."/>
            <person name="Lind A.E."/>
            <person name="van Eijk R."/>
            <person name="Schleper C."/>
            <person name="Guy L."/>
            <person name="Ettema T.J."/>
        </authorList>
    </citation>
    <scope>NUCLEOTIDE SEQUENCE</scope>
</reference>
<dbReference type="EMBL" id="LAZR01031596">
    <property type="protein sequence ID" value="KKL53301.1"/>
    <property type="molecule type" value="Genomic_DNA"/>
</dbReference>
<proteinExistence type="predicted"/>
<comment type="caution">
    <text evidence="1">The sequence shown here is derived from an EMBL/GenBank/DDBJ whole genome shotgun (WGS) entry which is preliminary data.</text>
</comment>
<gene>
    <name evidence="1" type="ORF">LCGC14_2276810</name>
</gene>
<dbReference type="InterPro" id="IPR008979">
    <property type="entry name" value="Galactose-bd-like_sf"/>
</dbReference>